<dbReference type="InterPro" id="IPR022357">
    <property type="entry name" value="MIP_CS"/>
</dbReference>
<feature type="transmembrane region" description="Helical" evidence="8">
    <location>
        <begin position="263"/>
        <end position="283"/>
    </location>
</feature>
<evidence type="ECO:0000256" key="1">
    <source>
        <dbReference type="ARBA" id="ARBA00004141"/>
    </source>
</evidence>
<dbReference type="PANTHER" id="PTHR19139">
    <property type="entry name" value="AQUAPORIN TRANSPORTER"/>
    <property type="match status" value="1"/>
</dbReference>
<evidence type="ECO:0000256" key="6">
    <source>
        <dbReference type="ARBA" id="ARBA00023136"/>
    </source>
</evidence>
<reference evidence="9" key="1">
    <citation type="submission" date="2021-05" db="EMBL/GenBank/DDBJ databases">
        <authorList>
            <person name="Alioto T."/>
            <person name="Alioto T."/>
            <person name="Gomez Garrido J."/>
        </authorList>
    </citation>
    <scope>NUCLEOTIDE SEQUENCE</scope>
</reference>
<dbReference type="PROSITE" id="PS00221">
    <property type="entry name" value="MIP"/>
    <property type="match status" value="1"/>
</dbReference>
<evidence type="ECO:0000256" key="4">
    <source>
        <dbReference type="ARBA" id="ARBA00022692"/>
    </source>
</evidence>
<dbReference type="Gene3D" id="1.20.1080.10">
    <property type="entry name" value="Glycerol uptake facilitator protein"/>
    <property type="match status" value="1"/>
</dbReference>
<dbReference type="InterPro" id="IPR023271">
    <property type="entry name" value="Aquaporin-like"/>
</dbReference>
<dbReference type="PRINTS" id="PR00783">
    <property type="entry name" value="MINTRINSICP"/>
</dbReference>
<evidence type="ECO:0000256" key="8">
    <source>
        <dbReference type="SAM" id="Phobius"/>
    </source>
</evidence>
<dbReference type="Pfam" id="PF00230">
    <property type="entry name" value="MIP"/>
    <property type="match status" value="1"/>
</dbReference>
<dbReference type="InterPro" id="IPR000425">
    <property type="entry name" value="MIP"/>
</dbReference>
<organism evidence="9">
    <name type="scientific">Cacopsylla melanoneura</name>
    <dbReference type="NCBI Taxonomy" id="428564"/>
    <lineage>
        <taxon>Eukaryota</taxon>
        <taxon>Metazoa</taxon>
        <taxon>Ecdysozoa</taxon>
        <taxon>Arthropoda</taxon>
        <taxon>Hexapoda</taxon>
        <taxon>Insecta</taxon>
        <taxon>Pterygota</taxon>
        <taxon>Neoptera</taxon>
        <taxon>Paraneoptera</taxon>
        <taxon>Hemiptera</taxon>
        <taxon>Sternorrhyncha</taxon>
        <taxon>Psylloidea</taxon>
        <taxon>Psyllidae</taxon>
        <taxon>Psyllinae</taxon>
        <taxon>Cacopsylla</taxon>
    </lineage>
</organism>
<comment type="subcellular location">
    <subcellularLocation>
        <location evidence="1">Membrane</location>
        <topology evidence="1">Multi-pass membrane protein</topology>
    </subcellularLocation>
</comment>
<keyword evidence="6 8" id="KW-0472">Membrane</keyword>
<name>A0A8D9F566_9HEMI</name>
<evidence type="ECO:0000256" key="7">
    <source>
        <dbReference type="RuleBase" id="RU000477"/>
    </source>
</evidence>
<evidence type="ECO:0000313" key="9">
    <source>
        <dbReference type="EMBL" id="CAG6778078.1"/>
    </source>
</evidence>
<feature type="transmembrane region" description="Helical" evidence="8">
    <location>
        <begin position="63"/>
        <end position="86"/>
    </location>
</feature>
<dbReference type="SUPFAM" id="SSF81338">
    <property type="entry name" value="Aquaporin-like"/>
    <property type="match status" value="1"/>
</dbReference>
<accession>A0A8D9F566</accession>
<dbReference type="AlphaFoldDB" id="A0A8D9F566"/>
<dbReference type="GO" id="GO:0015267">
    <property type="term" value="F:channel activity"/>
    <property type="evidence" value="ECO:0007669"/>
    <property type="project" value="InterPro"/>
</dbReference>
<keyword evidence="3 7" id="KW-0813">Transport</keyword>
<keyword evidence="4 7" id="KW-0812">Transmembrane</keyword>
<sequence length="295" mass="32308">MFCEEIKMSYAKPLDDESLNTRVRSDQRAFSSDRVKYFGVRQNLDSEGNDILPSRKTGFSENILELCLAEIFGTFMIMFFGCMSLISGFTDGVIPSMQPAFMFGCVVSTVIVIFGHISRAHFNPSVTVAAVVLGDLSIVDGLMYIMSQCIGCTLGFATLGFVTPQDILTFGVPSDAGLCNTIPHHSISDSQAFAVEFLCTSLMILTCCGVWDHRNANQGDSNAIKFGFMVTLCSDTVGPYTGCSMNPARSLGPALVNNVYTKLWIYLIAPTLAGAVTSFMYMMTFERTRLDKKSE</sequence>
<dbReference type="EMBL" id="HBUF01608111">
    <property type="protein sequence ID" value="CAG6778078.1"/>
    <property type="molecule type" value="Transcribed_RNA"/>
</dbReference>
<evidence type="ECO:0000256" key="5">
    <source>
        <dbReference type="ARBA" id="ARBA00022989"/>
    </source>
</evidence>
<comment type="similarity">
    <text evidence="2 7">Belongs to the MIP/aquaporin (TC 1.A.8) family.</text>
</comment>
<dbReference type="InterPro" id="IPR034294">
    <property type="entry name" value="Aquaporin_transptr"/>
</dbReference>
<evidence type="ECO:0000256" key="2">
    <source>
        <dbReference type="ARBA" id="ARBA00006175"/>
    </source>
</evidence>
<proteinExistence type="inferred from homology"/>
<evidence type="ECO:0000256" key="3">
    <source>
        <dbReference type="ARBA" id="ARBA00022448"/>
    </source>
</evidence>
<dbReference type="PANTHER" id="PTHR19139:SF270">
    <property type="entry name" value="ENTOMOGLYCEROPORIN 1-RELATED"/>
    <property type="match status" value="1"/>
</dbReference>
<keyword evidence="5 8" id="KW-1133">Transmembrane helix</keyword>
<protein>
    <submittedName>
        <fullName evidence="9">Aquaporin AQPAn.G</fullName>
    </submittedName>
</protein>
<dbReference type="GO" id="GO:0005886">
    <property type="term" value="C:plasma membrane"/>
    <property type="evidence" value="ECO:0007669"/>
    <property type="project" value="TreeGrafter"/>
</dbReference>
<feature type="transmembrane region" description="Helical" evidence="8">
    <location>
        <begin position="92"/>
        <end position="114"/>
    </location>
</feature>